<dbReference type="GO" id="GO:0005886">
    <property type="term" value="C:plasma membrane"/>
    <property type="evidence" value="ECO:0007669"/>
    <property type="project" value="UniProtKB-SubCell"/>
</dbReference>
<accession>A0A558R8Z8</accession>
<evidence type="ECO:0000313" key="8">
    <source>
        <dbReference type="EMBL" id="TVV75847.1"/>
    </source>
</evidence>
<protein>
    <submittedName>
        <fullName evidence="8">Ni/Fe-hydrogenase 1 b-type cytochrome subunit</fullName>
    </submittedName>
</protein>
<evidence type="ECO:0000256" key="6">
    <source>
        <dbReference type="SAM" id="Phobius"/>
    </source>
</evidence>
<evidence type="ECO:0000256" key="1">
    <source>
        <dbReference type="ARBA" id="ARBA00004651"/>
    </source>
</evidence>
<keyword evidence="9" id="KW-1185">Reference proteome</keyword>
<keyword evidence="4 6" id="KW-1133">Transmembrane helix</keyword>
<keyword evidence="2" id="KW-1003">Cell membrane</keyword>
<proteinExistence type="predicted"/>
<dbReference type="OrthoDB" id="196472at2"/>
<feature type="domain" description="Cytochrome b561 bacterial/Ni-hydrogenase" evidence="7">
    <location>
        <begin position="3"/>
        <end position="175"/>
    </location>
</feature>
<sequence>MAVWDVPVRIVHWAIVGLIAFSWYSAENHMMDWHRYSGFAILGLLIFRILWGFIGSSTARFSAFVRGPAEIRRYAGTLRKRAPGAGVGHNPVGALSVLALLLVIMVQVGTGLFAVDVDGIESGPLSERVSFDQGRLLAEVHEISFTVLQVLVVLHVFAILFYLLYKRDNLVGPMIVGGRKTGDVARGMTRAPRRNFVIAATVAAVTGWFISQGLHF</sequence>
<dbReference type="GO" id="GO:0009055">
    <property type="term" value="F:electron transfer activity"/>
    <property type="evidence" value="ECO:0007669"/>
    <property type="project" value="InterPro"/>
</dbReference>
<evidence type="ECO:0000256" key="4">
    <source>
        <dbReference type="ARBA" id="ARBA00022989"/>
    </source>
</evidence>
<gene>
    <name evidence="8" type="ORF">FOY91_05975</name>
</gene>
<feature type="transmembrane region" description="Helical" evidence="6">
    <location>
        <begin position="143"/>
        <end position="165"/>
    </location>
</feature>
<comment type="caution">
    <text evidence="8">The sequence shown here is derived from an EMBL/GenBank/DDBJ whole genome shotgun (WGS) entry which is preliminary data.</text>
</comment>
<reference evidence="8 9" key="1">
    <citation type="submission" date="2019-07" db="EMBL/GenBank/DDBJ databases">
        <title>Sphingomonas solaris sp. nov., isolated from a solar panel from Boston, Massachusetts.</title>
        <authorList>
            <person name="Tanner K."/>
            <person name="Pascual J."/>
            <person name="Mancuso C."/>
            <person name="Pereto J."/>
            <person name="Khalil A."/>
            <person name="Vilanova C."/>
        </authorList>
    </citation>
    <scope>NUCLEOTIDE SEQUENCE [LARGE SCALE GENOMIC DNA]</scope>
    <source>
        <strain evidence="8 9">R4DWN</strain>
    </source>
</reference>
<comment type="subcellular location">
    <subcellularLocation>
        <location evidence="1">Cell membrane</location>
        <topology evidence="1">Multi-pass membrane protein</topology>
    </subcellularLocation>
</comment>
<feature type="transmembrane region" description="Helical" evidence="6">
    <location>
        <begin position="6"/>
        <end position="24"/>
    </location>
</feature>
<dbReference type="SUPFAM" id="SSF81342">
    <property type="entry name" value="Transmembrane di-heme cytochromes"/>
    <property type="match status" value="1"/>
</dbReference>
<dbReference type="PANTHER" id="PTHR30485:SF2">
    <property type="entry name" value="BLL0597 PROTEIN"/>
    <property type="match status" value="1"/>
</dbReference>
<dbReference type="GO" id="GO:0022904">
    <property type="term" value="P:respiratory electron transport chain"/>
    <property type="evidence" value="ECO:0007669"/>
    <property type="project" value="InterPro"/>
</dbReference>
<dbReference type="AlphaFoldDB" id="A0A558R8Z8"/>
<evidence type="ECO:0000256" key="2">
    <source>
        <dbReference type="ARBA" id="ARBA00022475"/>
    </source>
</evidence>
<dbReference type="Proteomes" id="UP000318681">
    <property type="component" value="Unassembled WGS sequence"/>
</dbReference>
<dbReference type="Gene3D" id="1.20.950.20">
    <property type="entry name" value="Transmembrane di-heme cytochromes, Chain C"/>
    <property type="match status" value="1"/>
</dbReference>
<dbReference type="Pfam" id="PF01292">
    <property type="entry name" value="Ni_hydr_CYTB"/>
    <property type="match status" value="1"/>
</dbReference>
<evidence type="ECO:0000256" key="5">
    <source>
        <dbReference type="ARBA" id="ARBA00023136"/>
    </source>
</evidence>
<dbReference type="PANTHER" id="PTHR30485">
    <property type="entry name" value="NI/FE-HYDROGENASE 1 B-TYPE CYTOCHROME SUBUNIT"/>
    <property type="match status" value="1"/>
</dbReference>
<organism evidence="8 9">
    <name type="scientific">Alterirhizorhabdus solaris</name>
    <dbReference type="NCBI Taxonomy" id="2529389"/>
    <lineage>
        <taxon>Bacteria</taxon>
        <taxon>Pseudomonadati</taxon>
        <taxon>Pseudomonadota</taxon>
        <taxon>Alphaproteobacteria</taxon>
        <taxon>Sphingomonadales</taxon>
        <taxon>Rhizorhabdaceae</taxon>
        <taxon>Alterirhizorhabdus</taxon>
    </lineage>
</organism>
<evidence type="ECO:0000313" key="9">
    <source>
        <dbReference type="Proteomes" id="UP000318681"/>
    </source>
</evidence>
<evidence type="ECO:0000259" key="7">
    <source>
        <dbReference type="Pfam" id="PF01292"/>
    </source>
</evidence>
<keyword evidence="5 6" id="KW-0472">Membrane</keyword>
<dbReference type="InterPro" id="IPR016174">
    <property type="entry name" value="Di-haem_cyt_TM"/>
</dbReference>
<dbReference type="EMBL" id="VNIM01000016">
    <property type="protein sequence ID" value="TVV75847.1"/>
    <property type="molecule type" value="Genomic_DNA"/>
</dbReference>
<feature type="transmembrane region" description="Helical" evidence="6">
    <location>
        <begin position="196"/>
        <end position="214"/>
    </location>
</feature>
<keyword evidence="3 6" id="KW-0812">Transmembrane</keyword>
<evidence type="ECO:0000256" key="3">
    <source>
        <dbReference type="ARBA" id="ARBA00022692"/>
    </source>
</evidence>
<name>A0A558R8Z8_9SPHN</name>
<dbReference type="InterPro" id="IPR011577">
    <property type="entry name" value="Cyt_b561_bac/Ni-Hgenase"/>
</dbReference>
<dbReference type="GO" id="GO:0020037">
    <property type="term" value="F:heme binding"/>
    <property type="evidence" value="ECO:0007669"/>
    <property type="project" value="TreeGrafter"/>
</dbReference>
<dbReference type="InterPro" id="IPR051542">
    <property type="entry name" value="Hydrogenase_cytochrome"/>
</dbReference>
<feature type="transmembrane region" description="Helical" evidence="6">
    <location>
        <begin position="36"/>
        <end position="54"/>
    </location>
</feature>